<evidence type="ECO:0000313" key="4">
    <source>
        <dbReference type="Proteomes" id="UP000814353"/>
    </source>
</evidence>
<accession>A0A7V9VYJ1</accession>
<dbReference type="EMBL" id="JACEFT010000002">
    <property type="protein sequence ID" value="MBA2777770.1"/>
    <property type="molecule type" value="Genomic_DNA"/>
</dbReference>
<name>A0A7V9VYJ1_9GAMM</name>
<comment type="caution">
    <text evidence="1">The sequence shown here is derived from an EMBL/GenBank/DDBJ whole genome shotgun (WGS) entry which is preliminary data.</text>
</comment>
<evidence type="ECO:0008006" key="5">
    <source>
        <dbReference type="Google" id="ProtNLM"/>
    </source>
</evidence>
<dbReference type="Proteomes" id="UP000814353">
    <property type="component" value="Unassembled WGS sequence"/>
</dbReference>
<evidence type="ECO:0000313" key="2">
    <source>
        <dbReference type="EMBL" id="MCG6661241.1"/>
    </source>
</evidence>
<evidence type="ECO:0000313" key="1">
    <source>
        <dbReference type="EMBL" id="MBA2777770.1"/>
    </source>
</evidence>
<protein>
    <recommendedName>
        <fullName evidence="5">Antitoxin Xre/MbcA/ParS-like toxin-binding domain-containing protein</fullName>
    </recommendedName>
</protein>
<reference evidence="2 4" key="1">
    <citation type="submission" date="2020-05" db="EMBL/GenBank/DDBJ databases">
        <title>Comparative genomic analysis of denitrifying bacteria from Halomonas genus.</title>
        <authorList>
            <person name="Wang L."/>
            <person name="Shao Z."/>
        </authorList>
    </citation>
    <scope>NUCLEOTIDE SEQUENCE [LARGE SCALE GENOMIC DNA]</scope>
    <source>
        <strain evidence="2 4">DSM 17331</strain>
    </source>
</reference>
<evidence type="ECO:0000313" key="3">
    <source>
        <dbReference type="Proteomes" id="UP000518091"/>
    </source>
</evidence>
<dbReference type="EMBL" id="JABFUB010000004">
    <property type="protein sequence ID" value="MCG6661241.1"/>
    <property type="molecule type" value="Genomic_DNA"/>
</dbReference>
<sequence>MEMLNQDKATTGLRVAVTILDKWDATVEQGTAILRVSPETYVRAQRHDSKWQVSLDEDQLTRISYVLNIHAALRVIFDNPENLYGFMRMANYNEGFDGRSPLEVIATGDIGTLRETWLRVNMERPTVIGDEGRVRL</sequence>
<organism evidence="1 3">
    <name type="scientific">Billgrantia kenyensis</name>
    <dbReference type="NCBI Taxonomy" id="321266"/>
    <lineage>
        <taxon>Bacteria</taxon>
        <taxon>Pseudomonadati</taxon>
        <taxon>Pseudomonadota</taxon>
        <taxon>Gammaproteobacteria</taxon>
        <taxon>Oceanospirillales</taxon>
        <taxon>Halomonadaceae</taxon>
        <taxon>Billgrantia</taxon>
    </lineage>
</organism>
<gene>
    <name evidence="1" type="ORF">H1D44_02545</name>
    <name evidence="2" type="ORF">HOP48_06720</name>
</gene>
<dbReference type="Proteomes" id="UP000518091">
    <property type="component" value="Unassembled WGS sequence"/>
</dbReference>
<proteinExistence type="predicted"/>
<dbReference type="RefSeq" id="WP_181513287.1">
    <property type="nucleotide sequence ID" value="NZ_JABFUB010000004.1"/>
</dbReference>
<keyword evidence="4" id="KW-1185">Reference proteome</keyword>
<reference evidence="1 3" key="2">
    <citation type="submission" date="2020-07" db="EMBL/GenBank/DDBJ databases">
        <title>Identification of Halomonas strains.</title>
        <authorList>
            <person name="Xiao Z."/>
            <person name="Shen J."/>
        </authorList>
    </citation>
    <scope>NUCLEOTIDE SEQUENCE [LARGE SCALE GENOMIC DNA]</scope>
    <source>
        <strain evidence="1 3">DSM 17331</strain>
    </source>
</reference>
<dbReference type="AlphaFoldDB" id="A0A7V9VYJ1"/>